<evidence type="ECO:0000313" key="2">
    <source>
        <dbReference type="EMBL" id="AMO96840.1"/>
    </source>
</evidence>
<name>A0A127PGA1_9BURK</name>
<feature type="compositionally biased region" description="Polar residues" evidence="1">
    <location>
        <begin position="96"/>
        <end position="123"/>
    </location>
</feature>
<reference evidence="2 3" key="1">
    <citation type="submission" date="2015-11" db="EMBL/GenBank/DDBJ databases">
        <title>Exploring the genomic traits of fungus-feeding bacterial genus Collimonas.</title>
        <authorList>
            <person name="Song C."/>
            <person name="Schmidt R."/>
            <person name="de Jager V."/>
            <person name="Krzyzanowska D."/>
            <person name="Jongedijk E."/>
            <person name="Cankar K."/>
            <person name="Beekwilder J."/>
            <person name="van Veen A."/>
            <person name="de Boer W."/>
            <person name="van Veen J.A."/>
            <person name="Garbeva P."/>
        </authorList>
    </citation>
    <scope>NUCLEOTIDE SEQUENCE [LARGE SCALE GENOMIC DNA]</scope>
    <source>
        <strain evidence="2 3">Ter6</strain>
    </source>
</reference>
<organism evidence="2">
    <name type="scientific">Collimonas fungivorans</name>
    <dbReference type="NCBI Taxonomy" id="158899"/>
    <lineage>
        <taxon>Bacteria</taxon>
        <taxon>Pseudomonadati</taxon>
        <taxon>Pseudomonadota</taxon>
        <taxon>Betaproteobacteria</taxon>
        <taxon>Burkholderiales</taxon>
        <taxon>Oxalobacteraceae</taxon>
        <taxon>Collimonas</taxon>
    </lineage>
</organism>
<dbReference type="EMBL" id="CP013232">
    <property type="protein sequence ID" value="AMO96840.1"/>
    <property type="molecule type" value="Genomic_DNA"/>
</dbReference>
<dbReference type="PATRIC" id="fig|158899.10.peg.4200"/>
<protein>
    <submittedName>
        <fullName evidence="2">Uncharacterized protein</fullName>
    </submittedName>
</protein>
<gene>
    <name evidence="2" type="ORF">CFter6_4239</name>
</gene>
<dbReference type="AlphaFoldDB" id="A0A127PGA1"/>
<dbReference type="Proteomes" id="UP000072421">
    <property type="component" value="Chromosome"/>
</dbReference>
<evidence type="ECO:0000313" key="3">
    <source>
        <dbReference type="Proteomes" id="UP000072421"/>
    </source>
</evidence>
<evidence type="ECO:0000256" key="1">
    <source>
        <dbReference type="SAM" id="MobiDB-lite"/>
    </source>
</evidence>
<feature type="region of interest" description="Disordered" evidence="1">
    <location>
        <begin position="93"/>
        <end position="123"/>
    </location>
</feature>
<proteinExistence type="predicted"/>
<accession>A0A127PGA1</accession>
<sequence>MFDTKARAQEWASKVESDMRALKFQDERIISDLTLGTLIDRYTEEIGAKKSFGKNKTAVLASLKIALGDILLPNLTSDRLVDYIEMRSTGYRKSLPTRSTSSQAARGRTATASPSTENSVMNF</sequence>